<dbReference type="Proteomes" id="UP000887576">
    <property type="component" value="Unplaced"/>
</dbReference>
<accession>A0AC34RRB8</accession>
<sequence length="380" mass="43705">MIDEAARKQLCASGATFCVKFVGQLELPKTLRGVDEDHTQKIAHSCAMLIGQKAEYDVPISPIDPSIEEYLGDMEPRIVNKEIELTITNRIVTFVCILTNRLLRKIDMSNISMAMIIHKTIENGFVFCGKVKTGDIFKRYCFLCIAPQDPENIYHTFQVAFGLCKQAIRKPPPVPPRTVIKRITESDWRDIPLNLTGIHIAAKPYLYPKTDVIPPPISDEVLEESLGSLKREIAEKYSLYEWVDDSSKGESNNELKMLNVPITPERFKVICHGLDKEPWFFDRIHRDEAEKMLERDGAFLVRISETKPMMVILTVRYDRNPHHIILNDEFGNVSSLRIFPTILHLMCYHYRNNIPFTTADEDDPIQVHIKYPMSRETSIN</sequence>
<dbReference type="WBParaSite" id="JU765_v2.g9442.t1">
    <property type="protein sequence ID" value="JU765_v2.g9442.t1"/>
    <property type="gene ID" value="JU765_v2.g9442"/>
</dbReference>
<reference evidence="2" key="1">
    <citation type="submission" date="2022-11" db="UniProtKB">
        <authorList>
            <consortium name="WormBaseParasite"/>
        </authorList>
    </citation>
    <scope>IDENTIFICATION</scope>
</reference>
<evidence type="ECO:0000313" key="1">
    <source>
        <dbReference type="Proteomes" id="UP000887576"/>
    </source>
</evidence>
<protein>
    <submittedName>
        <fullName evidence="2">SH2 domain-containing protein</fullName>
    </submittedName>
</protein>
<proteinExistence type="predicted"/>
<name>A0AC34RRB8_9BILA</name>
<organism evidence="1 2">
    <name type="scientific">Panagrolaimus sp. JU765</name>
    <dbReference type="NCBI Taxonomy" id="591449"/>
    <lineage>
        <taxon>Eukaryota</taxon>
        <taxon>Metazoa</taxon>
        <taxon>Ecdysozoa</taxon>
        <taxon>Nematoda</taxon>
        <taxon>Chromadorea</taxon>
        <taxon>Rhabditida</taxon>
        <taxon>Tylenchina</taxon>
        <taxon>Panagrolaimomorpha</taxon>
        <taxon>Panagrolaimoidea</taxon>
        <taxon>Panagrolaimidae</taxon>
        <taxon>Panagrolaimus</taxon>
    </lineage>
</organism>
<evidence type="ECO:0000313" key="2">
    <source>
        <dbReference type="WBParaSite" id="JU765_v2.g9442.t1"/>
    </source>
</evidence>